<comment type="subcellular location">
    <subcellularLocation>
        <location evidence="1">Membrane</location>
        <topology evidence="1">Multi-pass membrane protein</topology>
    </subcellularLocation>
</comment>
<accession>A0A1W6N4U8</accession>
<feature type="transmembrane region" description="Helical" evidence="5">
    <location>
        <begin position="51"/>
        <end position="69"/>
    </location>
</feature>
<dbReference type="CDD" id="cd07042">
    <property type="entry name" value="STAS_SulP_like_sulfate_transporter"/>
    <property type="match status" value="1"/>
</dbReference>
<evidence type="ECO:0000313" key="8">
    <source>
        <dbReference type="Proteomes" id="UP000237351"/>
    </source>
</evidence>
<dbReference type="Pfam" id="PF00916">
    <property type="entry name" value="Sulfate_transp"/>
    <property type="match status" value="1"/>
</dbReference>
<evidence type="ECO:0000256" key="5">
    <source>
        <dbReference type="SAM" id="Phobius"/>
    </source>
</evidence>
<organism evidence="7 8">
    <name type="scientific">Candidatus Nucleicultrix amoebiphila FS5</name>
    <dbReference type="NCBI Taxonomy" id="1414854"/>
    <lineage>
        <taxon>Bacteria</taxon>
        <taxon>Pseudomonadati</taxon>
        <taxon>Pseudomonadota</taxon>
        <taxon>Alphaproteobacteria</taxon>
        <taxon>Holosporales</taxon>
        <taxon>Candidatus Nucleicultricaceae</taxon>
        <taxon>Candidatus Nucleicultrix</taxon>
    </lineage>
</organism>
<dbReference type="InterPro" id="IPR011547">
    <property type="entry name" value="SLC26A/SulP_dom"/>
</dbReference>
<dbReference type="EMBL" id="CP008743">
    <property type="protein sequence ID" value="ARN84811.1"/>
    <property type="molecule type" value="Genomic_DNA"/>
</dbReference>
<evidence type="ECO:0000256" key="2">
    <source>
        <dbReference type="ARBA" id="ARBA00022692"/>
    </source>
</evidence>
<dbReference type="InterPro" id="IPR036513">
    <property type="entry name" value="STAS_dom_sf"/>
</dbReference>
<dbReference type="GO" id="GO:0055085">
    <property type="term" value="P:transmembrane transport"/>
    <property type="evidence" value="ECO:0007669"/>
    <property type="project" value="InterPro"/>
</dbReference>
<evidence type="ECO:0000256" key="1">
    <source>
        <dbReference type="ARBA" id="ARBA00004141"/>
    </source>
</evidence>
<dbReference type="Proteomes" id="UP000237351">
    <property type="component" value="Chromosome"/>
</dbReference>
<dbReference type="Gene3D" id="3.30.750.24">
    <property type="entry name" value="STAS domain"/>
    <property type="match status" value="1"/>
</dbReference>
<feature type="transmembrane region" description="Helical" evidence="5">
    <location>
        <begin position="319"/>
        <end position="337"/>
    </location>
</feature>
<dbReference type="OrthoDB" id="9769739at2"/>
<evidence type="ECO:0000313" key="7">
    <source>
        <dbReference type="EMBL" id="ARN84811.1"/>
    </source>
</evidence>
<keyword evidence="2 5" id="KW-0812">Transmembrane</keyword>
<dbReference type="PANTHER" id="PTHR11814">
    <property type="entry name" value="SULFATE TRANSPORTER"/>
    <property type="match status" value="1"/>
</dbReference>
<feature type="transmembrane region" description="Helical" evidence="5">
    <location>
        <begin position="344"/>
        <end position="360"/>
    </location>
</feature>
<keyword evidence="3 5" id="KW-1133">Transmembrane helix</keyword>
<gene>
    <name evidence="7" type="ORF">GQ61_05355</name>
</gene>
<dbReference type="InterPro" id="IPR002645">
    <property type="entry name" value="STAS_dom"/>
</dbReference>
<proteinExistence type="predicted"/>
<feature type="transmembrane region" description="Helical" evidence="5">
    <location>
        <begin position="21"/>
        <end position="45"/>
    </location>
</feature>
<evidence type="ECO:0000256" key="3">
    <source>
        <dbReference type="ARBA" id="ARBA00022989"/>
    </source>
</evidence>
<reference evidence="7 8" key="1">
    <citation type="submission" date="2014-06" db="EMBL/GenBank/DDBJ databases">
        <title>The genome of the endonuclear symbiont Nucleicultrix amoebiphila.</title>
        <authorList>
            <person name="Schulz F."/>
            <person name="Horn M."/>
        </authorList>
    </citation>
    <scope>NUCLEOTIDE SEQUENCE [LARGE SCALE GENOMIC DNA]</scope>
    <source>
        <strain evidence="7 8">FS5</strain>
    </source>
</reference>
<feature type="transmembrane region" description="Helical" evidence="5">
    <location>
        <begin position="288"/>
        <end position="307"/>
    </location>
</feature>
<feature type="transmembrane region" description="Helical" evidence="5">
    <location>
        <begin position="177"/>
        <end position="193"/>
    </location>
</feature>
<feature type="transmembrane region" description="Helical" evidence="5">
    <location>
        <begin position="200"/>
        <end position="228"/>
    </location>
</feature>
<keyword evidence="4 5" id="KW-0472">Membrane</keyword>
<feature type="domain" description="STAS" evidence="6">
    <location>
        <begin position="433"/>
        <end position="544"/>
    </location>
</feature>
<dbReference type="KEGG" id="naf:GQ61_05355"/>
<dbReference type="PROSITE" id="PS50801">
    <property type="entry name" value="STAS"/>
    <property type="match status" value="1"/>
</dbReference>
<dbReference type="Pfam" id="PF01740">
    <property type="entry name" value="STAS"/>
    <property type="match status" value="1"/>
</dbReference>
<dbReference type="InterPro" id="IPR001902">
    <property type="entry name" value="SLC26A/SulP_fam"/>
</dbReference>
<dbReference type="AlphaFoldDB" id="A0A1W6N4U8"/>
<dbReference type="GO" id="GO:0016020">
    <property type="term" value="C:membrane"/>
    <property type="evidence" value="ECO:0007669"/>
    <property type="project" value="UniProtKB-SubCell"/>
</dbReference>
<feature type="transmembrane region" description="Helical" evidence="5">
    <location>
        <begin position="380"/>
        <end position="410"/>
    </location>
</feature>
<feature type="transmembrane region" description="Helical" evidence="5">
    <location>
        <begin position="248"/>
        <end position="267"/>
    </location>
</feature>
<keyword evidence="8" id="KW-1185">Reference proteome</keyword>
<feature type="transmembrane region" description="Helical" evidence="5">
    <location>
        <begin position="119"/>
        <end position="137"/>
    </location>
</feature>
<dbReference type="RefSeq" id="WP_085784305.1">
    <property type="nucleotide sequence ID" value="NZ_CP008743.1"/>
</dbReference>
<dbReference type="SUPFAM" id="SSF52091">
    <property type="entry name" value="SpoIIaa-like"/>
    <property type="match status" value="1"/>
</dbReference>
<feature type="transmembrane region" description="Helical" evidence="5">
    <location>
        <begin position="89"/>
        <end position="113"/>
    </location>
</feature>
<evidence type="ECO:0000256" key="4">
    <source>
        <dbReference type="ARBA" id="ARBA00023136"/>
    </source>
</evidence>
<sequence length="548" mass="59224">MIAILEAHKSGLLHPKHWKTNIAAGVIVGVVALPLAMAFAIASGVKPEQGIYTAIIAGIIVGLFGGTRVQISGPTGAFVVILSAITAKYGINGLQIATIFAGSILLLMGFLKLGSVVKFIPYPVVVGFTSGIGVIILMGQWKSFFGLPVALPIDAAFYDKLILLLHDLPNLDPKTTLLSLLSLFLVIFTPRYIKSIPSPLIAMAVATLIQSYFDFSSIATIGSVFGGLPHTLPKFQLPDFSTVSLTNLLWPAFTIALLGAVESLLSASAADSIVGTKHSSNKELIGQGLANFITPFWGGFASTGAIARTVTNIRHGGNSPISAVVHSLVLVLTLLILAPYAMHIPFSVLAAILFVVAFNLCDVSEFMHIVMKAPWYDMCVLIITFILTVFTDLVTAVFLGVILSTLFFVLRTQQTRDIKMSSIGMLWKKFSESNIASTSLENGIIYNISGPMFFGAAEKIEHALSSTHTDPKCVVFRLQNVPFIDLTGLETLSKIVEQYHKRGVKVYFCEANKRVSKKLSRVGILKLVHTNEVFPSLEEVINFQNKRA</sequence>
<dbReference type="STRING" id="1414854.GQ61_05355"/>
<evidence type="ECO:0000259" key="6">
    <source>
        <dbReference type="PROSITE" id="PS50801"/>
    </source>
</evidence>
<name>A0A1W6N4U8_9PROT</name>
<protein>
    <submittedName>
        <fullName evidence="7">Sulfate transporter</fullName>
    </submittedName>
</protein>